<dbReference type="PANTHER" id="PTHR36142:SF2">
    <property type="entry name" value="METALLO-HYDROLASE_OXIDOREDUCTASE SUPERFAMILY PROTEIN"/>
    <property type="match status" value="1"/>
</dbReference>
<dbReference type="STRING" id="1432307.W9CLU7"/>
<dbReference type="HOGENOM" id="CLU_047435_1_0_1"/>
<gene>
    <name evidence="1" type="ORF">SBOR_2614</name>
</gene>
<dbReference type="Gene3D" id="3.60.15.10">
    <property type="entry name" value="Ribonuclease Z/Hydroxyacylglutathione hydrolase-like"/>
    <property type="match status" value="1"/>
</dbReference>
<comment type="caution">
    <text evidence="1">The sequence shown here is derived from an EMBL/GenBank/DDBJ whole genome shotgun (WGS) entry which is preliminary data.</text>
</comment>
<dbReference type="PANTHER" id="PTHR36142">
    <property type="entry name" value="METALLO-HYDROLASE/OXIDOREDUCTASE SUPERFAMILY PROTEIN"/>
    <property type="match status" value="1"/>
</dbReference>
<name>W9CLU7_SCLBF</name>
<dbReference type="AlphaFoldDB" id="W9CLU7"/>
<dbReference type="InterPro" id="IPR036866">
    <property type="entry name" value="RibonucZ/Hydroxyglut_hydro"/>
</dbReference>
<proteinExistence type="predicted"/>
<dbReference type="EMBL" id="AYSA01000108">
    <property type="protein sequence ID" value="ESZ96998.1"/>
    <property type="molecule type" value="Genomic_DNA"/>
</dbReference>
<organism evidence="1 2">
    <name type="scientific">Sclerotinia borealis (strain F-4128)</name>
    <dbReference type="NCBI Taxonomy" id="1432307"/>
    <lineage>
        <taxon>Eukaryota</taxon>
        <taxon>Fungi</taxon>
        <taxon>Dikarya</taxon>
        <taxon>Ascomycota</taxon>
        <taxon>Pezizomycotina</taxon>
        <taxon>Leotiomycetes</taxon>
        <taxon>Helotiales</taxon>
        <taxon>Sclerotiniaceae</taxon>
        <taxon>Sclerotinia</taxon>
    </lineage>
</organism>
<evidence type="ECO:0000313" key="2">
    <source>
        <dbReference type="Proteomes" id="UP000019487"/>
    </source>
</evidence>
<sequence length="352" mass="38931">MDQAINLISAQLQTTLNDSIREALNTRRPLLTHLNADTTWLLSLPYPAKADNALHRSYYHILIDPWLRGGQSDVAAFFSQQWHAQASAVQSIHEVEDVIRGIEEIAHTTIVVGERSWIDAVVVSHEFTDHMHKDTLLEISTDVPVFATSKAAAAMVSWAHFDYVGEIPRFAGDWREDSVAHLPKWVGISRVAKAGVDLLYYHSAVMITFSMSVEGNTGNEGEDEVIPEAVIYTPHGIDPGDLAIVGKAQPPIQTLALLHGLQDISLPRAQLNKGAHNGLKVQRLLYAKYWIGTHDEVKTGGGIVSWFLNRKVVTLKEALEREVRENGESGDVEKVGDIKFLELGNGESLILV</sequence>
<reference evidence="1 2" key="1">
    <citation type="journal article" date="2014" name="Genome Announc.">
        <title>Draft genome sequence of Sclerotinia borealis, a psychrophilic plant pathogenic fungus.</title>
        <authorList>
            <person name="Mardanov A.V."/>
            <person name="Beletsky A.V."/>
            <person name="Kadnikov V.V."/>
            <person name="Ignatov A.N."/>
            <person name="Ravin N.V."/>
        </authorList>
    </citation>
    <scope>NUCLEOTIDE SEQUENCE [LARGE SCALE GENOMIC DNA]</scope>
    <source>
        <strain evidence="2">F-4157</strain>
    </source>
</reference>
<protein>
    <recommendedName>
        <fullName evidence="3">Major facilitator superfamily protein</fullName>
    </recommendedName>
</protein>
<keyword evidence="2" id="KW-1185">Reference proteome</keyword>
<accession>W9CLU7</accession>
<evidence type="ECO:0000313" key="1">
    <source>
        <dbReference type="EMBL" id="ESZ96998.1"/>
    </source>
</evidence>
<dbReference type="Proteomes" id="UP000019487">
    <property type="component" value="Unassembled WGS sequence"/>
</dbReference>
<dbReference type="OrthoDB" id="9971601at2759"/>
<evidence type="ECO:0008006" key="3">
    <source>
        <dbReference type="Google" id="ProtNLM"/>
    </source>
</evidence>